<reference evidence="4" key="1">
    <citation type="submission" date="2025-08" db="UniProtKB">
        <authorList>
            <consortium name="RefSeq"/>
        </authorList>
    </citation>
    <scope>IDENTIFICATION</scope>
    <source>
        <tissue evidence="4">Whole Larva</tissue>
    </source>
</reference>
<keyword evidence="1" id="KW-1071">Ligand-gated ion channel</keyword>
<gene>
    <name evidence="4" type="primary">LOC108561135</name>
</gene>
<evidence type="ECO:0000313" key="4">
    <source>
        <dbReference type="RefSeq" id="XP_017774432.1"/>
    </source>
</evidence>
<dbReference type="SMART" id="SM00100">
    <property type="entry name" value="cNMP"/>
    <property type="match status" value="1"/>
</dbReference>
<dbReference type="SUPFAM" id="SSF51206">
    <property type="entry name" value="cAMP-binding domain-like"/>
    <property type="match status" value="1"/>
</dbReference>
<keyword evidence="3" id="KW-1185">Reference proteome</keyword>
<dbReference type="InterPro" id="IPR018490">
    <property type="entry name" value="cNMP-bd_dom_sf"/>
</dbReference>
<dbReference type="InterPro" id="IPR050866">
    <property type="entry name" value="CNG_cation_channel"/>
</dbReference>
<protein>
    <submittedName>
        <fullName evidence="4">Potassium voltage-gated channel subfamily H member 8-like</fullName>
    </submittedName>
</protein>
<dbReference type="Proteomes" id="UP000695000">
    <property type="component" value="Unplaced"/>
</dbReference>
<keyword evidence="1" id="KW-0813">Transport</keyword>
<evidence type="ECO:0000313" key="3">
    <source>
        <dbReference type="Proteomes" id="UP000695000"/>
    </source>
</evidence>
<dbReference type="PANTHER" id="PTHR45638:SF19">
    <property type="entry name" value="CYCLIC NUCLEOTIDE-BINDING DOMAIN-CONTAINING PROTEIN"/>
    <property type="match status" value="1"/>
</dbReference>
<keyword evidence="1" id="KW-0407">Ion channel</keyword>
<dbReference type="PROSITE" id="PS50042">
    <property type="entry name" value="CNMP_BINDING_3"/>
    <property type="match status" value="1"/>
</dbReference>
<evidence type="ECO:0000256" key="1">
    <source>
        <dbReference type="ARBA" id="ARBA00023286"/>
    </source>
</evidence>
<name>A0ABM1MIN2_NICVS</name>
<evidence type="ECO:0000259" key="2">
    <source>
        <dbReference type="PROSITE" id="PS50042"/>
    </source>
</evidence>
<feature type="domain" description="Cyclic nucleotide-binding" evidence="2">
    <location>
        <begin position="138"/>
        <end position="231"/>
    </location>
</feature>
<keyword evidence="1" id="KW-0406">Ion transport</keyword>
<dbReference type="Pfam" id="PF00027">
    <property type="entry name" value="cNMP_binding"/>
    <property type="match status" value="1"/>
</dbReference>
<dbReference type="CDD" id="cd00038">
    <property type="entry name" value="CAP_ED"/>
    <property type="match status" value="1"/>
</dbReference>
<dbReference type="Gene3D" id="2.60.120.10">
    <property type="entry name" value="Jelly Rolls"/>
    <property type="match status" value="1"/>
</dbReference>
<organism evidence="3 4">
    <name type="scientific">Nicrophorus vespilloides</name>
    <name type="common">Boreal carrion beetle</name>
    <dbReference type="NCBI Taxonomy" id="110193"/>
    <lineage>
        <taxon>Eukaryota</taxon>
        <taxon>Metazoa</taxon>
        <taxon>Ecdysozoa</taxon>
        <taxon>Arthropoda</taxon>
        <taxon>Hexapoda</taxon>
        <taxon>Insecta</taxon>
        <taxon>Pterygota</taxon>
        <taxon>Neoptera</taxon>
        <taxon>Endopterygota</taxon>
        <taxon>Coleoptera</taxon>
        <taxon>Polyphaga</taxon>
        <taxon>Staphyliniformia</taxon>
        <taxon>Silphidae</taxon>
        <taxon>Nicrophorinae</taxon>
        <taxon>Nicrophorus</taxon>
    </lineage>
</organism>
<dbReference type="InterPro" id="IPR014710">
    <property type="entry name" value="RmlC-like_jellyroll"/>
</dbReference>
<accession>A0ABM1MIN2</accession>
<dbReference type="RefSeq" id="XP_017774432.1">
    <property type="nucleotide sequence ID" value="XM_017918943.1"/>
</dbReference>
<dbReference type="GeneID" id="108561135"/>
<proteinExistence type="predicted"/>
<dbReference type="PANTHER" id="PTHR45638">
    <property type="entry name" value="CYCLIC NUCLEOTIDE-GATED CATION CHANNEL SUBUNIT A"/>
    <property type="match status" value="1"/>
</dbReference>
<dbReference type="InterPro" id="IPR000595">
    <property type="entry name" value="cNMP-bd_dom"/>
</dbReference>
<dbReference type="Gene3D" id="1.10.287.630">
    <property type="entry name" value="Helix hairpin bin"/>
    <property type="match status" value="1"/>
</dbReference>
<sequence>MYSFEFIKFIFSMFHSVALVTQVSVSHIGNMQELLMTLLVSSFSLFLFNYSLGDYSAALSLTRAVWYKYVMTVRNMKKFMAVHNITAQSEKRIISYMESQWLYDGGLRNKELLRDLPDFLYNEQQIAYYLNLIQSIPLFQNVPLNVQESLASLAQTEFLPPGEIVVYNGVALKNMYIIDQGYCEVLSEFTSRVKWTLKPNDHFCCIATLLQKPYPLDIRTITHVSLVKISRADVLYAFKLHPTLFETFKILMEELQNNIVRTQSIQITN</sequence>